<proteinExistence type="predicted"/>
<organism evidence="1 2">
    <name type="scientific">Melia azedarach</name>
    <name type="common">Chinaberry tree</name>
    <dbReference type="NCBI Taxonomy" id="155640"/>
    <lineage>
        <taxon>Eukaryota</taxon>
        <taxon>Viridiplantae</taxon>
        <taxon>Streptophyta</taxon>
        <taxon>Embryophyta</taxon>
        <taxon>Tracheophyta</taxon>
        <taxon>Spermatophyta</taxon>
        <taxon>Magnoliopsida</taxon>
        <taxon>eudicotyledons</taxon>
        <taxon>Gunneridae</taxon>
        <taxon>Pentapetalae</taxon>
        <taxon>rosids</taxon>
        <taxon>malvids</taxon>
        <taxon>Sapindales</taxon>
        <taxon>Meliaceae</taxon>
        <taxon>Melia</taxon>
    </lineage>
</organism>
<protein>
    <submittedName>
        <fullName evidence="1">BTB/POZ and TAZ domain-containing protein</fullName>
    </submittedName>
</protein>
<sequence length="407" mass="46143">MASPDLESPCLSSVGGSFHGFFNIHVEEGNTADILHVLEAPTSSASDNCNIPTPPPLPSKPCTKSKSYSRNIEYTVLLKETKNRWDILFTEGNGADVHIITEDKSFIPAHSFILGIASPVLHNILQQSKVKNGIRFIKIPGVPHEAVYAFIRFIYSSCYEEEDLKKFVLHLLVLSHSYLVPPLKRICIHFLEQGYLTRENVIDVLQLARSCDAPRLSFICIRMVVKDFKSISSTEGWKVMKRVNPALEQELVESVVEEDSRKQERLRKMEERKVYLQLHEAMEALLHICRDGCRTIGPRDKVLKVSQVACSFPACKGLEALVRHFSNCKTRVPGGCVHCKRMWQLLELHSRMCNEPDICKVPLCRHFKEKMQQQTKKDEAKWKLLVSKVIAAKKALGPFSSRHAGLL</sequence>
<dbReference type="EMBL" id="CM051396">
    <property type="protein sequence ID" value="KAJ4723796.1"/>
    <property type="molecule type" value="Genomic_DNA"/>
</dbReference>
<accession>A0ACC1YK34</accession>
<dbReference type="Proteomes" id="UP001164539">
    <property type="component" value="Chromosome 3"/>
</dbReference>
<comment type="caution">
    <text evidence="1">The sequence shown here is derived from an EMBL/GenBank/DDBJ whole genome shotgun (WGS) entry which is preliminary data.</text>
</comment>
<gene>
    <name evidence="1" type="ORF">OWV82_007119</name>
</gene>
<reference evidence="1 2" key="1">
    <citation type="journal article" date="2023" name="Science">
        <title>Complex scaffold remodeling in plant triterpene biosynthesis.</title>
        <authorList>
            <person name="De La Pena R."/>
            <person name="Hodgson H."/>
            <person name="Liu J.C."/>
            <person name="Stephenson M.J."/>
            <person name="Martin A.C."/>
            <person name="Owen C."/>
            <person name="Harkess A."/>
            <person name="Leebens-Mack J."/>
            <person name="Jimenez L.E."/>
            <person name="Osbourn A."/>
            <person name="Sattely E.S."/>
        </authorList>
    </citation>
    <scope>NUCLEOTIDE SEQUENCE [LARGE SCALE GENOMIC DNA]</scope>
    <source>
        <strain evidence="2">cv. JPN11</strain>
        <tissue evidence="1">Leaf</tissue>
    </source>
</reference>
<name>A0ACC1YK34_MELAZ</name>
<evidence type="ECO:0000313" key="1">
    <source>
        <dbReference type="EMBL" id="KAJ4723796.1"/>
    </source>
</evidence>
<evidence type="ECO:0000313" key="2">
    <source>
        <dbReference type="Proteomes" id="UP001164539"/>
    </source>
</evidence>
<keyword evidence="2" id="KW-1185">Reference proteome</keyword>